<keyword evidence="1" id="KW-0670">Pyruvate</keyword>
<dbReference type="AlphaFoldDB" id="A0A7W7I466"/>
<dbReference type="Proteomes" id="UP000578112">
    <property type="component" value="Unassembled WGS sequence"/>
</dbReference>
<gene>
    <name evidence="1" type="ORF">BJ971_006676</name>
</gene>
<sequence>MPMLDVYIPAGALDPDAEHILMDELTSILLRAEGADPSNVFVRQISWAFLHRTEVFVGGAIPDKPHYRVIARVPEGQLNGAAKKQQLISEVTDAFARAEGSGDKNAHQRVWVFPLEIPEGHWGASGGAQGLADILSAAIGDADKARHVAEHRITQSRQERGIRTA</sequence>
<dbReference type="Gene3D" id="3.30.429.10">
    <property type="entry name" value="Macrophage Migration Inhibitory Factor"/>
    <property type="match status" value="1"/>
</dbReference>
<protein>
    <submittedName>
        <fullName evidence="1">Phenylpyruvate tautomerase PptA (4-oxalocrotonate tautomerase family)</fullName>
    </submittedName>
</protein>
<organism evidence="1 2">
    <name type="scientific">Actinoplanes digitatis</name>
    <dbReference type="NCBI Taxonomy" id="1868"/>
    <lineage>
        <taxon>Bacteria</taxon>
        <taxon>Bacillati</taxon>
        <taxon>Actinomycetota</taxon>
        <taxon>Actinomycetes</taxon>
        <taxon>Micromonosporales</taxon>
        <taxon>Micromonosporaceae</taxon>
        <taxon>Actinoplanes</taxon>
    </lineage>
</organism>
<keyword evidence="2" id="KW-1185">Reference proteome</keyword>
<comment type="caution">
    <text evidence="1">The sequence shown here is derived from an EMBL/GenBank/DDBJ whole genome shotgun (WGS) entry which is preliminary data.</text>
</comment>
<name>A0A7W7I466_9ACTN</name>
<dbReference type="InterPro" id="IPR014347">
    <property type="entry name" value="Tautomerase/MIF_sf"/>
</dbReference>
<evidence type="ECO:0000313" key="1">
    <source>
        <dbReference type="EMBL" id="MBB4766120.1"/>
    </source>
</evidence>
<evidence type="ECO:0000313" key="2">
    <source>
        <dbReference type="Proteomes" id="UP000578112"/>
    </source>
</evidence>
<dbReference type="RefSeq" id="WP_184997181.1">
    <property type="nucleotide sequence ID" value="NZ_BOMK01000051.1"/>
</dbReference>
<reference evidence="1 2" key="1">
    <citation type="submission" date="2020-08" db="EMBL/GenBank/DDBJ databases">
        <title>Sequencing the genomes of 1000 actinobacteria strains.</title>
        <authorList>
            <person name="Klenk H.-P."/>
        </authorList>
    </citation>
    <scope>NUCLEOTIDE SEQUENCE [LARGE SCALE GENOMIC DNA]</scope>
    <source>
        <strain evidence="1 2">DSM 43149</strain>
    </source>
</reference>
<proteinExistence type="predicted"/>
<accession>A0A7W7I466</accession>
<dbReference type="EMBL" id="JACHNH010000001">
    <property type="protein sequence ID" value="MBB4766120.1"/>
    <property type="molecule type" value="Genomic_DNA"/>
</dbReference>